<evidence type="ECO:0000259" key="2">
    <source>
        <dbReference type="Pfam" id="PF05378"/>
    </source>
</evidence>
<dbReference type="InterPro" id="IPR008040">
    <property type="entry name" value="Hydant_A_N"/>
</dbReference>
<name>A0A9X2PED5_9HYPH</name>
<dbReference type="GO" id="GO:0005829">
    <property type="term" value="C:cytosol"/>
    <property type="evidence" value="ECO:0007669"/>
    <property type="project" value="TreeGrafter"/>
</dbReference>
<organism evidence="4 5">
    <name type="scientific">Ancylobacter mangrovi</name>
    <dbReference type="NCBI Taxonomy" id="2972472"/>
    <lineage>
        <taxon>Bacteria</taxon>
        <taxon>Pseudomonadati</taxon>
        <taxon>Pseudomonadota</taxon>
        <taxon>Alphaproteobacteria</taxon>
        <taxon>Hyphomicrobiales</taxon>
        <taxon>Xanthobacteraceae</taxon>
        <taxon>Ancylobacter</taxon>
    </lineage>
</organism>
<dbReference type="PANTHER" id="PTHR11365">
    <property type="entry name" value="5-OXOPROLINASE RELATED"/>
    <property type="match status" value="1"/>
</dbReference>
<feature type="domain" description="Hydantoinase/oxoprolinase N-terminal" evidence="2">
    <location>
        <begin position="9"/>
        <end position="186"/>
    </location>
</feature>
<dbReference type="PANTHER" id="PTHR11365:SF23">
    <property type="entry name" value="HYPOTHETICAL 5-OXOPROLINASE (EUROFUNG)-RELATED"/>
    <property type="match status" value="1"/>
</dbReference>
<dbReference type="RefSeq" id="WP_258731638.1">
    <property type="nucleotide sequence ID" value="NZ_JANTHZ010000002.1"/>
</dbReference>
<dbReference type="Pfam" id="PF01968">
    <property type="entry name" value="Hydantoinase_A"/>
    <property type="match status" value="1"/>
</dbReference>
<dbReference type="Proteomes" id="UP001151088">
    <property type="component" value="Unassembled WGS sequence"/>
</dbReference>
<feature type="domain" description="Hydantoinase A/oxoprolinase" evidence="1">
    <location>
        <begin position="207"/>
        <end position="493"/>
    </location>
</feature>
<evidence type="ECO:0000259" key="1">
    <source>
        <dbReference type="Pfam" id="PF01968"/>
    </source>
</evidence>
<gene>
    <name evidence="4" type="ORF">NVS89_05845</name>
</gene>
<protein>
    <submittedName>
        <fullName evidence="4">Hydantoinase/oxoprolinase family protein</fullName>
    </submittedName>
</protein>
<dbReference type="EMBL" id="JANTHZ010000002">
    <property type="protein sequence ID" value="MCS0494613.1"/>
    <property type="molecule type" value="Genomic_DNA"/>
</dbReference>
<proteinExistence type="predicted"/>
<dbReference type="InterPro" id="IPR002821">
    <property type="entry name" value="Hydantoinase_A"/>
</dbReference>
<dbReference type="Pfam" id="PF05378">
    <property type="entry name" value="Hydant_A_N"/>
    <property type="match status" value="1"/>
</dbReference>
<dbReference type="GO" id="GO:0006749">
    <property type="term" value="P:glutathione metabolic process"/>
    <property type="evidence" value="ECO:0007669"/>
    <property type="project" value="TreeGrafter"/>
</dbReference>
<dbReference type="GO" id="GO:0017168">
    <property type="term" value="F:5-oxoprolinase (ATP-hydrolyzing) activity"/>
    <property type="evidence" value="ECO:0007669"/>
    <property type="project" value="TreeGrafter"/>
</dbReference>
<reference evidence="4" key="1">
    <citation type="submission" date="2022-08" db="EMBL/GenBank/DDBJ databases">
        <authorList>
            <person name="Li F."/>
        </authorList>
    </citation>
    <scope>NUCLEOTIDE SEQUENCE</scope>
    <source>
        <strain evidence="4">MQZ15Z-1</strain>
    </source>
</reference>
<evidence type="ECO:0000313" key="5">
    <source>
        <dbReference type="Proteomes" id="UP001151088"/>
    </source>
</evidence>
<dbReference type="AlphaFoldDB" id="A0A9X2PED5"/>
<feature type="domain" description="Acetophenone carboxylase-like C-terminal" evidence="3">
    <location>
        <begin position="509"/>
        <end position="674"/>
    </location>
</feature>
<dbReference type="Pfam" id="PF19278">
    <property type="entry name" value="Hydant_A_C"/>
    <property type="match status" value="1"/>
</dbReference>
<dbReference type="InterPro" id="IPR045079">
    <property type="entry name" value="Oxoprolinase-like"/>
</dbReference>
<keyword evidence="5" id="KW-1185">Reference proteome</keyword>
<evidence type="ECO:0000313" key="4">
    <source>
        <dbReference type="EMBL" id="MCS0494613.1"/>
    </source>
</evidence>
<sequence>MSAALSWSVGVDVGGTFTDLVAREETSGRFVRHKRPSTPHDPAEAILSGLSELCALADINPRTIASLSHGTTVATNALIEKRGGTVALIVTEGFRDLLEIGRQTRPKIYDFQTDHPEPLVPRHLRFEARERITVGGRIITPLDDGEIARLVAAVQAARADSCAICLLFSFAEPDHERRIADALRAVMPDLHLSLSSEVQPEFREYERLSTTVLNAYLQPVMTSYLARLEREAERLSPGVRLGINQSSGGLISGGRARMFPIRTALSGPAAGVAGTIDIASHLARRDLITLDIGGTSSDIALIRGARAAMIHERWIEGYPARLASVDINAVGAGGGSIAWIDADGLLKVGPRSAGAYPGPACYGRGGDQPTVSDANMVLGRLSDRGLLGGAMPLDRAAAERVVGRLADELGLPIERTALGIIDVAVANMARGIRSVSIERGHNPAEFSLFAFGGAGPLHASAVARQLGISHIVVPPEPGLLCAQGLIVADRREDFVRTAPVALARGDLARLGQAAAELRELARDWFAAEQVAPEDQATEMRLDMRYVGQNFELGVAVADDPATIGRDELAERFHEAHALAYGFMNPQAPVEVVSVRLAAVGRRPRSRVARAREQGRDHEPARLRPVWYAADAPAEALLHDRAHLVPGDVVAGPAIIEQLDTTTVLFPGDQALVDDGFNLLITVQA</sequence>
<evidence type="ECO:0000259" key="3">
    <source>
        <dbReference type="Pfam" id="PF19278"/>
    </source>
</evidence>
<comment type="caution">
    <text evidence="4">The sequence shown here is derived from an EMBL/GenBank/DDBJ whole genome shotgun (WGS) entry which is preliminary data.</text>
</comment>
<dbReference type="InterPro" id="IPR049517">
    <property type="entry name" value="ACX-like_C"/>
</dbReference>
<accession>A0A9X2PED5</accession>